<protein>
    <submittedName>
        <fullName evidence="1">Uncharacterized protein</fullName>
    </submittedName>
</protein>
<dbReference type="AlphaFoldDB" id="A0AA86VFB4"/>
<reference evidence="1" key="1">
    <citation type="submission" date="2023-10" db="EMBL/GenBank/DDBJ databases">
        <authorList>
            <person name="Domelevo Entfellner J.-B."/>
        </authorList>
    </citation>
    <scope>NUCLEOTIDE SEQUENCE</scope>
</reference>
<dbReference type="Gramene" id="rna-AYBTSS11_LOCUS13096">
    <property type="protein sequence ID" value="CAJ1948260.1"/>
    <property type="gene ID" value="gene-AYBTSS11_LOCUS13096"/>
</dbReference>
<organism evidence="1 2">
    <name type="scientific">Sphenostylis stenocarpa</name>
    <dbReference type="NCBI Taxonomy" id="92480"/>
    <lineage>
        <taxon>Eukaryota</taxon>
        <taxon>Viridiplantae</taxon>
        <taxon>Streptophyta</taxon>
        <taxon>Embryophyta</taxon>
        <taxon>Tracheophyta</taxon>
        <taxon>Spermatophyta</taxon>
        <taxon>Magnoliopsida</taxon>
        <taxon>eudicotyledons</taxon>
        <taxon>Gunneridae</taxon>
        <taxon>Pentapetalae</taxon>
        <taxon>rosids</taxon>
        <taxon>fabids</taxon>
        <taxon>Fabales</taxon>
        <taxon>Fabaceae</taxon>
        <taxon>Papilionoideae</taxon>
        <taxon>50 kb inversion clade</taxon>
        <taxon>NPAAA clade</taxon>
        <taxon>indigoferoid/millettioid clade</taxon>
        <taxon>Phaseoleae</taxon>
        <taxon>Sphenostylis</taxon>
    </lineage>
</organism>
<name>A0AA86VFB4_9FABA</name>
<evidence type="ECO:0000313" key="1">
    <source>
        <dbReference type="EMBL" id="CAJ1948260.1"/>
    </source>
</evidence>
<proteinExistence type="predicted"/>
<accession>A0AA86VFB4</accession>
<gene>
    <name evidence="1" type="ORF">AYBTSS11_LOCUS13096</name>
</gene>
<dbReference type="EMBL" id="OY731401">
    <property type="protein sequence ID" value="CAJ1948260.1"/>
    <property type="molecule type" value="Genomic_DNA"/>
</dbReference>
<keyword evidence="2" id="KW-1185">Reference proteome</keyword>
<sequence>MGDTLAVWVEASKEKVERYRRTVIMKDTQDQFSELKALVLIEENEVRDIYKDELYGA</sequence>
<evidence type="ECO:0000313" key="2">
    <source>
        <dbReference type="Proteomes" id="UP001189624"/>
    </source>
</evidence>
<dbReference type="Proteomes" id="UP001189624">
    <property type="component" value="Chromosome 4"/>
</dbReference>